<protein>
    <submittedName>
        <fullName evidence="2">Uncharacterized protein</fullName>
    </submittedName>
</protein>
<dbReference type="EMBL" id="MJUW02000112">
    <property type="protein sequence ID" value="OQD44936.1"/>
    <property type="molecule type" value="Genomic_DNA"/>
</dbReference>
<accession>A0A1V6LXU3</accession>
<keyword evidence="3" id="KW-1185">Reference proteome</keyword>
<keyword evidence="1" id="KW-1133">Transmembrane helix</keyword>
<dbReference type="RefSeq" id="WP_070067867.1">
    <property type="nucleotide sequence ID" value="NZ_MJUW02000112.1"/>
</dbReference>
<feature type="transmembrane region" description="Helical" evidence="1">
    <location>
        <begin position="37"/>
        <end position="55"/>
    </location>
</feature>
<sequence length="94" mass="10365">MNITRFAPLPISLLVGLTSRTATNTGLNKAMPGAFWVTQSVSFMKIFFSFVYVLVHKTPAKHELASLAERLKLARNAAAETVPQDIYNSFLPVP</sequence>
<dbReference type="AlphaFoldDB" id="A0A1V6LXU3"/>
<keyword evidence="1" id="KW-0472">Membrane</keyword>
<gene>
    <name evidence="2" type="ORF">BIY37_10965</name>
</gene>
<organism evidence="2 3">
    <name type="scientific">Candidatus Brocadia sapporoensis</name>
    <dbReference type="NCBI Taxonomy" id="392547"/>
    <lineage>
        <taxon>Bacteria</taxon>
        <taxon>Pseudomonadati</taxon>
        <taxon>Planctomycetota</taxon>
        <taxon>Candidatus Brocadiia</taxon>
        <taxon>Candidatus Brocadiales</taxon>
        <taxon>Candidatus Brocadiaceae</taxon>
        <taxon>Candidatus Brocadia</taxon>
    </lineage>
</organism>
<name>A0A1V6LXU3_9BACT</name>
<comment type="caution">
    <text evidence="2">The sequence shown here is derived from an EMBL/GenBank/DDBJ whole genome shotgun (WGS) entry which is preliminary data.</text>
</comment>
<evidence type="ECO:0000256" key="1">
    <source>
        <dbReference type="SAM" id="Phobius"/>
    </source>
</evidence>
<proteinExistence type="predicted"/>
<dbReference type="Proteomes" id="UP000242219">
    <property type="component" value="Unassembled WGS sequence"/>
</dbReference>
<evidence type="ECO:0000313" key="2">
    <source>
        <dbReference type="EMBL" id="OQD44936.1"/>
    </source>
</evidence>
<keyword evidence="1" id="KW-0812">Transmembrane</keyword>
<evidence type="ECO:0000313" key="3">
    <source>
        <dbReference type="Proteomes" id="UP000242219"/>
    </source>
</evidence>
<reference evidence="2 3" key="1">
    <citation type="journal article" date="2016" name="Genome Announc.">
        <title>Draft Genome Sequence of the Anaerobic Ammonium-Oxidizing Bacterium 'Candidatus Brocadia sp. 40'.</title>
        <authorList>
            <person name="Ali M."/>
            <person name="Haroon M.F."/>
            <person name="Narita Y."/>
            <person name="Zhang L."/>
            <person name="Rangel Shaw D."/>
            <person name="Okabe S."/>
            <person name="Saikaly P.E."/>
        </authorList>
    </citation>
    <scope>NUCLEOTIDE SEQUENCE [LARGE SCALE GENOMIC DNA]</scope>
    <source>
        <strain evidence="2 3">40</strain>
    </source>
</reference>